<organism evidence="2 3">
    <name type="scientific">Galemys pyrenaicus</name>
    <name type="common">Iberian desman</name>
    <name type="synonym">Pyrenean desman</name>
    <dbReference type="NCBI Taxonomy" id="202257"/>
    <lineage>
        <taxon>Eukaryota</taxon>
        <taxon>Metazoa</taxon>
        <taxon>Chordata</taxon>
        <taxon>Craniata</taxon>
        <taxon>Vertebrata</taxon>
        <taxon>Euteleostomi</taxon>
        <taxon>Mammalia</taxon>
        <taxon>Eutheria</taxon>
        <taxon>Laurasiatheria</taxon>
        <taxon>Eulipotyphla</taxon>
        <taxon>Talpidae</taxon>
        <taxon>Galemys</taxon>
    </lineage>
</organism>
<evidence type="ECO:0000313" key="2">
    <source>
        <dbReference type="EMBL" id="KAG8514471.1"/>
    </source>
</evidence>
<comment type="caution">
    <text evidence="2">The sequence shown here is derived from an EMBL/GenBank/DDBJ whole genome shotgun (WGS) entry which is preliminary data.</text>
</comment>
<sequence>MKRHGSRRRCRAAAMPKRGCPFADAAPLQLKVRVGPRELSRGVCAERYSREIFVRGGLLPARAPASRSADAPPRGPECERRWAGLRAGARVEARGLSRGSGRTGRRAGLGGRAQFRGGQQKTRQLLFRGARACSRHAWEEDCAAAGLPESPPPSRAGAPQVLRGQLLIGPDGRLTRSRTETGLTGASLLAGLAGAAAGAYSSCMRAADGKAACGPCSCGAAACALCALAG</sequence>
<name>A0A8J6A7L0_GALPY</name>
<dbReference type="Proteomes" id="UP000700334">
    <property type="component" value="Unassembled WGS sequence"/>
</dbReference>
<protein>
    <submittedName>
        <fullName evidence="2">Apoptosis regulatory protein Siva</fullName>
    </submittedName>
</protein>
<gene>
    <name evidence="2" type="ORF">J0S82_003347</name>
</gene>
<feature type="region of interest" description="Disordered" evidence="1">
    <location>
        <begin position="93"/>
        <end position="115"/>
    </location>
</feature>
<dbReference type="EMBL" id="JAGFMF010011747">
    <property type="protein sequence ID" value="KAG8514471.1"/>
    <property type="molecule type" value="Genomic_DNA"/>
</dbReference>
<evidence type="ECO:0000256" key="1">
    <source>
        <dbReference type="SAM" id="MobiDB-lite"/>
    </source>
</evidence>
<dbReference type="OrthoDB" id="60860at2759"/>
<dbReference type="Pfam" id="PF05458">
    <property type="entry name" value="Siva"/>
    <property type="match status" value="2"/>
</dbReference>
<proteinExistence type="predicted"/>
<accession>A0A8J6A7L0</accession>
<dbReference type="GO" id="GO:0097191">
    <property type="term" value="P:extrinsic apoptotic signaling pathway"/>
    <property type="evidence" value="ECO:0007669"/>
    <property type="project" value="TreeGrafter"/>
</dbReference>
<dbReference type="PANTHER" id="PTHR14365:SF1">
    <property type="entry name" value="APOPTOSIS REGULATORY PROTEIN SIVA"/>
    <property type="match status" value="1"/>
</dbReference>
<dbReference type="PANTHER" id="PTHR14365">
    <property type="entry name" value="APOPTOSIS REGULATORY PROTEIN SIVA"/>
    <property type="match status" value="1"/>
</dbReference>
<dbReference type="GO" id="GO:0005175">
    <property type="term" value="F:CD27 receptor binding"/>
    <property type="evidence" value="ECO:0007669"/>
    <property type="project" value="TreeGrafter"/>
</dbReference>
<reference evidence="2" key="1">
    <citation type="journal article" date="2021" name="Evol. Appl.">
        <title>The genome of the Pyrenean desman and the effects of bottlenecks and inbreeding on the genomic landscape of an endangered species.</title>
        <authorList>
            <person name="Escoda L."/>
            <person name="Castresana J."/>
        </authorList>
    </citation>
    <scope>NUCLEOTIDE SEQUENCE</scope>
    <source>
        <strain evidence="2">IBE-C5619</strain>
    </source>
</reference>
<dbReference type="InterPro" id="IPR022773">
    <property type="entry name" value="Siva"/>
</dbReference>
<evidence type="ECO:0000313" key="3">
    <source>
        <dbReference type="Proteomes" id="UP000700334"/>
    </source>
</evidence>
<keyword evidence="3" id="KW-1185">Reference proteome</keyword>
<dbReference type="AlphaFoldDB" id="A0A8J6A7L0"/>